<sequence>MRSRRLIYFGAQQVRTFHWRAGVLTEEAVFDAGEAGKQRFASYLAANPKSIFTILANVSDEGFHSETIPFLRGADRQAIITRKLGQQFFNATLTTSISLGHEKSRRKDERILLAALTSNEFFAPWLLALATAGAPLAGIYSLPLLGPLLARKLGIPDERCLLLTIQDQSIRQSYLEKGELHFSRLTPLQNSSIESMAQTFASESRKLQQYLVSQRLLGRQQRITAYLLVHAAARKVVESHCTESVNLSFAILDMDDCAHWCKLKTVPTDTHCEPLFLHLLATSPPRTQFASDAQRHDYQLWRLRSALRRTGAVVLLGSLLWAGKQTYDAHHLNQEIHIIQAEAALSRQRYDQILKTFPPIPTSNENLRRVINRYLDLEKGSGSPTYLWREISRALQGAAAVELDGIEWKVAAAQAPRVAARSDAQRYEPPPANSEVAVVRGTLRLGPDSHPRQVLAVFNHLLDTLKRNPQLQVEVLQQPFDVESGKALKSGEAAVEDRQPRSFKLQIRRTIGT</sequence>
<evidence type="ECO:0000313" key="1">
    <source>
        <dbReference type="EMBL" id="MBK7953236.1"/>
    </source>
</evidence>
<proteinExistence type="predicted"/>
<comment type="caution">
    <text evidence="1">The sequence shown here is derived from an EMBL/GenBank/DDBJ whole genome shotgun (WGS) entry which is preliminary data.</text>
</comment>
<reference evidence="1 2" key="1">
    <citation type="submission" date="2020-10" db="EMBL/GenBank/DDBJ databases">
        <title>Connecting structure to function with the recovery of over 1000 high-quality activated sludge metagenome-assembled genomes encoding full-length rRNA genes using long-read sequencing.</title>
        <authorList>
            <person name="Singleton C.M."/>
            <person name="Petriglieri F."/>
            <person name="Kristensen J.M."/>
            <person name="Kirkegaard R.H."/>
            <person name="Michaelsen T.Y."/>
            <person name="Andersen M.H."/>
            <person name="Karst S.M."/>
            <person name="Dueholm M.S."/>
            <person name="Nielsen P.H."/>
            <person name="Albertsen M."/>
        </authorList>
    </citation>
    <scope>NUCLEOTIDE SEQUENCE [LARGE SCALE GENOMIC DNA]</scope>
    <source>
        <strain evidence="1">Fred_18-Q3-R57-64_BAT3C.720</strain>
    </source>
</reference>
<evidence type="ECO:0000313" key="2">
    <source>
        <dbReference type="Proteomes" id="UP000706151"/>
    </source>
</evidence>
<dbReference type="Proteomes" id="UP000706151">
    <property type="component" value="Unassembled WGS sequence"/>
</dbReference>
<dbReference type="EMBL" id="JADJOT010000003">
    <property type="protein sequence ID" value="MBK7953236.1"/>
    <property type="molecule type" value="Genomic_DNA"/>
</dbReference>
<gene>
    <name evidence="1" type="ORF">IPK02_04215</name>
</gene>
<name>A0A935T7T6_9PROT</name>
<dbReference type="AlphaFoldDB" id="A0A935T7T6"/>
<accession>A0A935T7T6</accession>
<protein>
    <submittedName>
        <fullName evidence="1">Uncharacterized protein</fullName>
    </submittedName>
</protein>
<organism evidence="1 2">
    <name type="scientific">Candidatus Accumulibacter affinis</name>
    <dbReference type="NCBI Taxonomy" id="2954384"/>
    <lineage>
        <taxon>Bacteria</taxon>
        <taxon>Pseudomonadati</taxon>
        <taxon>Pseudomonadota</taxon>
        <taxon>Betaproteobacteria</taxon>
        <taxon>Candidatus Accumulibacter</taxon>
    </lineage>
</organism>